<keyword evidence="7" id="KW-1185">Reference proteome</keyword>
<reference evidence="6" key="1">
    <citation type="journal article" date="2014" name="Int. J. Syst. Evol. Microbiol.">
        <title>Complete genome sequence of Corynebacterium casei LMG S-19264T (=DSM 44701T), isolated from a smear-ripened cheese.</title>
        <authorList>
            <consortium name="US DOE Joint Genome Institute (JGI-PGF)"/>
            <person name="Walter F."/>
            <person name="Albersmeier A."/>
            <person name="Kalinowski J."/>
            <person name="Ruckert C."/>
        </authorList>
    </citation>
    <scope>NUCLEOTIDE SEQUENCE</scope>
    <source>
        <strain evidence="6">CGMCC 1.14988</strain>
    </source>
</reference>
<evidence type="ECO:0000256" key="1">
    <source>
        <dbReference type="ARBA" id="ARBA00009232"/>
    </source>
</evidence>
<dbReference type="Pfam" id="PF02245">
    <property type="entry name" value="Pur_DNA_glyco"/>
    <property type="match status" value="1"/>
</dbReference>
<evidence type="ECO:0000256" key="4">
    <source>
        <dbReference type="ARBA" id="ARBA00023204"/>
    </source>
</evidence>
<dbReference type="PANTHER" id="PTHR10429">
    <property type="entry name" value="DNA-3-METHYLADENINE GLYCOSYLASE"/>
    <property type="match status" value="1"/>
</dbReference>
<dbReference type="InterPro" id="IPR003180">
    <property type="entry name" value="MPG"/>
</dbReference>
<gene>
    <name evidence="6" type="ORF">GCM10011354_24490</name>
</gene>
<dbReference type="GO" id="GO:0006284">
    <property type="term" value="P:base-excision repair"/>
    <property type="evidence" value="ECO:0007669"/>
    <property type="project" value="InterPro"/>
</dbReference>
<comment type="caution">
    <text evidence="6">The sequence shown here is derived from an EMBL/GenBank/DDBJ whole genome shotgun (WGS) entry which is preliminary data.</text>
</comment>
<evidence type="ECO:0000313" key="7">
    <source>
        <dbReference type="Proteomes" id="UP000650511"/>
    </source>
</evidence>
<dbReference type="SUPFAM" id="SSF50486">
    <property type="entry name" value="FMT C-terminal domain-like"/>
    <property type="match status" value="1"/>
</dbReference>
<keyword evidence="4 5" id="KW-0234">DNA repair</keyword>
<evidence type="ECO:0000313" key="6">
    <source>
        <dbReference type="EMBL" id="GGI07516.1"/>
    </source>
</evidence>
<evidence type="ECO:0000256" key="2">
    <source>
        <dbReference type="ARBA" id="ARBA00022763"/>
    </source>
</evidence>
<protein>
    <recommendedName>
        <fullName evidence="5">Putative 3-methyladenine DNA glycosylase</fullName>
        <ecNumber evidence="5">3.2.2.-</ecNumber>
    </recommendedName>
</protein>
<dbReference type="GO" id="GO:0003677">
    <property type="term" value="F:DNA binding"/>
    <property type="evidence" value="ECO:0007669"/>
    <property type="project" value="InterPro"/>
</dbReference>
<dbReference type="InterPro" id="IPR011034">
    <property type="entry name" value="Formyl_transferase-like_C_sf"/>
</dbReference>
<evidence type="ECO:0000256" key="5">
    <source>
        <dbReference type="HAMAP-Rule" id="MF_00527"/>
    </source>
</evidence>
<dbReference type="HAMAP" id="MF_00527">
    <property type="entry name" value="3MGH"/>
    <property type="match status" value="1"/>
</dbReference>
<dbReference type="NCBIfam" id="NF002003">
    <property type="entry name" value="PRK00802.1-3"/>
    <property type="match status" value="1"/>
</dbReference>
<dbReference type="InterPro" id="IPR036995">
    <property type="entry name" value="MPG_sf"/>
</dbReference>
<reference evidence="6" key="2">
    <citation type="submission" date="2020-09" db="EMBL/GenBank/DDBJ databases">
        <authorList>
            <person name="Sun Q."/>
            <person name="Zhou Y."/>
        </authorList>
    </citation>
    <scope>NUCLEOTIDE SEQUENCE</scope>
    <source>
        <strain evidence="6">CGMCC 1.14988</strain>
    </source>
</reference>
<sequence>MTASLRRVGALVAFPRARLTVPAPQAAMALLGAVLARTETDGTMTLVRIVETEAYREDDPASHSAAGRTDRTAPMFEPAATAYVYRSYGIHWCLNVAAEQPGVGAAVLLRAALPLRGEDRLTRRRPTARTPRELMRGPGRLCQALAVSAPEHDGTDLLDPASSLCLLDDGFRPASDTVVRGPRVGVRLAPDRPWRFFLSEVAEVSAYRRHRAAAPKEPNSAE</sequence>
<keyword evidence="3 5" id="KW-0378">Hydrolase</keyword>
<proteinExistence type="inferred from homology"/>
<dbReference type="EMBL" id="BMHA01000008">
    <property type="protein sequence ID" value="GGI07516.1"/>
    <property type="molecule type" value="Genomic_DNA"/>
</dbReference>
<organism evidence="6 7">
    <name type="scientific">Egicoccus halophilus</name>
    <dbReference type="NCBI Taxonomy" id="1670830"/>
    <lineage>
        <taxon>Bacteria</taxon>
        <taxon>Bacillati</taxon>
        <taxon>Actinomycetota</taxon>
        <taxon>Nitriliruptoria</taxon>
        <taxon>Egicoccales</taxon>
        <taxon>Egicoccaceae</taxon>
        <taxon>Egicoccus</taxon>
    </lineage>
</organism>
<keyword evidence="2 5" id="KW-0227">DNA damage</keyword>
<comment type="similarity">
    <text evidence="1 5">Belongs to the DNA glycosylase MPG family.</text>
</comment>
<dbReference type="PANTHER" id="PTHR10429:SF0">
    <property type="entry name" value="DNA-3-METHYLADENINE GLYCOSYLASE"/>
    <property type="match status" value="1"/>
</dbReference>
<name>A0A8J3ABI9_9ACTN</name>
<dbReference type="EC" id="3.2.2.-" evidence="5"/>
<dbReference type="Proteomes" id="UP000650511">
    <property type="component" value="Unassembled WGS sequence"/>
</dbReference>
<dbReference type="AlphaFoldDB" id="A0A8J3ABI9"/>
<evidence type="ECO:0000256" key="3">
    <source>
        <dbReference type="ARBA" id="ARBA00022801"/>
    </source>
</evidence>
<dbReference type="CDD" id="cd00540">
    <property type="entry name" value="AAG"/>
    <property type="match status" value="1"/>
</dbReference>
<accession>A0A8J3ABI9</accession>
<dbReference type="NCBIfam" id="TIGR00567">
    <property type="entry name" value="3mg"/>
    <property type="match status" value="1"/>
</dbReference>
<dbReference type="Gene3D" id="3.10.300.10">
    <property type="entry name" value="Methylpurine-DNA glycosylase (MPG)"/>
    <property type="match status" value="1"/>
</dbReference>
<dbReference type="GO" id="GO:0003905">
    <property type="term" value="F:alkylbase DNA N-glycosylase activity"/>
    <property type="evidence" value="ECO:0007669"/>
    <property type="project" value="InterPro"/>
</dbReference>
<dbReference type="RefSeq" id="WP_205745193.1">
    <property type="nucleotide sequence ID" value="NZ_BMHA01000008.1"/>
</dbReference>